<dbReference type="GO" id="GO:0003924">
    <property type="term" value="F:GTPase activity"/>
    <property type="evidence" value="ECO:0007669"/>
    <property type="project" value="InterPro"/>
</dbReference>
<dbReference type="AlphaFoldDB" id="A0A7J7KK01"/>
<organism evidence="2 3">
    <name type="scientific">Bugula neritina</name>
    <name type="common">Brown bryozoan</name>
    <name type="synonym">Sertularia neritina</name>
    <dbReference type="NCBI Taxonomy" id="10212"/>
    <lineage>
        <taxon>Eukaryota</taxon>
        <taxon>Metazoa</taxon>
        <taxon>Spiralia</taxon>
        <taxon>Lophotrochozoa</taxon>
        <taxon>Bryozoa</taxon>
        <taxon>Gymnolaemata</taxon>
        <taxon>Cheilostomatida</taxon>
        <taxon>Flustrina</taxon>
        <taxon>Buguloidea</taxon>
        <taxon>Bugulidae</taxon>
        <taxon>Bugula</taxon>
    </lineage>
</organism>
<name>A0A7J7KK01_BUGNE</name>
<evidence type="ECO:0000259" key="1">
    <source>
        <dbReference type="PROSITE" id="PS51722"/>
    </source>
</evidence>
<dbReference type="PANTHER" id="PTHR42908">
    <property type="entry name" value="TRANSLATION ELONGATION FACTOR-RELATED"/>
    <property type="match status" value="1"/>
</dbReference>
<proteinExistence type="predicted"/>
<protein>
    <submittedName>
        <fullName evidence="2">EFTUD1</fullName>
    </submittedName>
</protein>
<feature type="domain" description="Tr-type G" evidence="1">
    <location>
        <begin position="1"/>
        <end position="216"/>
    </location>
</feature>
<evidence type="ECO:0000313" key="2">
    <source>
        <dbReference type="EMBL" id="KAF6039040.1"/>
    </source>
</evidence>
<dbReference type="PRINTS" id="PR00315">
    <property type="entry name" value="ELONGATNFCT"/>
</dbReference>
<reference evidence="2" key="1">
    <citation type="submission" date="2020-06" db="EMBL/GenBank/DDBJ databases">
        <title>Draft genome of Bugula neritina, a colonial animal packing powerful symbionts and potential medicines.</title>
        <authorList>
            <person name="Rayko M."/>
        </authorList>
    </citation>
    <scope>NUCLEOTIDE SEQUENCE [LARGE SCALE GENOMIC DNA]</scope>
    <source>
        <strain evidence="2">Kwan_BN1</strain>
    </source>
</reference>
<dbReference type="Pfam" id="PF00009">
    <property type="entry name" value="GTP_EFTU"/>
    <property type="match status" value="1"/>
</dbReference>
<dbReference type="Gene3D" id="3.40.50.300">
    <property type="entry name" value="P-loop containing nucleotide triphosphate hydrolases"/>
    <property type="match status" value="1"/>
</dbReference>
<dbReference type="EMBL" id="VXIV02000316">
    <property type="protein sequence ID" value="KAF6039040.1"/>
    <property type="molecule type" value="Genomic_DNA"/>
</dbReference>
<dbReference type="GO" id="GO:0005829">
    <property type="term" value="C:cytosol"/>
    <property type="evidence" value="ECO:0007669"/>
    <property type="project" value="TreeGrafter"/>
</dbReference>
<dbReference type="InterPro" id="IPR027417">
    <property type="entry name" value="P-loop_NTPase"/>
</dbReference>
<comment type="caution">
    <text evidence="2">The sequence shown here is derived from an EMBL/GenBank/DDBJ whole genome shotgun (WGS) entry which is preliminary data.</text>
</comment>
<dbReference type="GO" id="GO:1990904">
    <property type="term" value="C:ribonucleoprotein complex"/>
    <property type="evidence" value="ECO:0007669"/>
    <property type="project" value="TreeGrafter"/>
</dbReference>
<sequence>MAGKLRYMDSLEEEQLRGITMKSSAISLYFSKAEEHYLINLIDSPGHIDFSSEVSTAVRLCDGAIVVIDAVEGVSPQTHAVLRQAWLENIRPVLLVNKVDRLVTELKLTPAESHTHLQQLLEQVNAVMAQLISGDIMKKAALRDDNEKEVKSDQIGNGEDNVFNWDSGLHSDENDDAHLYFSPIMGNVVFGSAIDGWAFGIDDFAALYADKLGLNKQVLRKTLWGDFYFNSKTKKVMKGAQHLNYVLG</sequence>
<dbReference type="PANTHER" id="PTHR42908:SF3">
    <property type="entry name" value="ELONGATION FACTOR-LIKE GTPASE 1"/>
    <property type="match status" value="1"/>
</dbReference>
<dbReference type="PROSITE" id="PS51722">
    <property type="entry name" value="G_TR_2"/>
    <property type="match status" value="1"/>
</dbReference>
<keyword evidence="3" id="KW-1185">Reference proteome</keyword>
<evidence type="ECO:0000313" key="3">
    <source>
        <dbReference type="Proteomes" id="UP000593567"/>
    </source>
</evidence>
<dbReference type="GO" id="GO:0043022">
    <property type="term" value="F:ribosome binding"/>
    <property type="evidence" value="ECO:0007669"/>
    <property type="project" value="TreeGrafter"/>
</dbReference>
<dbReference type="SUPFAM" id="SSF52540">
    <property type="entry name" value="P-loop containing nucleoside triphosphate hydrolases"/>
    <property type="match status" value="1"/>
</dbReference>
<gene>
    <name evidence="2" type="ORF">EB796_002657</name>
</gene>
<dbReference type="InterPro" id="IPR000795">
    <property type="entry name" value="T_Tr_GTP-bd_dom"/>
</dbReference>
<dbReference type="GO" id="GO:0005525">
    <property type="term" value="F:GTP binding"/>
    <property type="evidence" value="ECO:0007669"/>
    <property type="project" value="InterPro"/>
</dbReference>
<accession>A0A7J7KK01</accession>
<dbReference type="Proteomes" id="UP000593567">
    <property type="component" value="Unassembled WGS sequence"/>
</dbReference>
<dbReference type="OrthoDB" id="364892at2759"/>
<dbReference type="GO" id="GO:0042256">
    <property type="term" value="P:cytosolic ribosome assembly"/>
    <property type="evidence" value="ECO:0007669"/>
    <property type="project" value="TreeGrafter"/>
</dbReference>